<dbReference type="VEuPathDB" id="TriTrypDB:ADEAN_000923600"/>
<keyword evidence="1" id="KW-0808">Transferase</keyword>
<dbReference type="Proteomes" id="UP000515908">
    <property type="component" value="Chromosome 22"/>
</dbReference>
<evidence type="ECO:0000313" key="2">
    <source>
        <dbReference type="Proteomes" id="UP000515908"/>
    </source>
</evidence>
<accession>A0A7G2CRS9</accession>
<name>A0A7G2CRS9_9TRYP</name>
<protein>
    <submittedName>
        <fullName evidence="1">Reverse transcriptase (RNA-dependent DNA polymerase), putative</fullName>
    </submittedName>
</protein>
<proteinExistence type="predicted"/>
<dbReference type="EMBL" id="LR877166">
    <property type="protein sequence ID" value="CAD2221701.1"/>
    <property type="molecule type" value="Genomic_DNA"/>
</dbReference>
<keyword evidence="1" id="KW-0695">RNA-directed DNA polymerase</keyword>
<evidence type="ECO:0000313" key="1">
    <source>
        <dbReference type="EMBL" id="CAD2221701.1"/>
    </source>
</evidence>
<gene>
    <name evidence="1" type="ORF">ADEAN_000923600</name>
</gene>
<keyword evidence="2" id="KW-1185">Reference proteome</keyword>
<organism evidence="1 2">
    <name type="scientific">Angomonas deanei</name>
    <dbReference type="NCBI Taxonomy" id="59799"/>
    <lineage>
        <taxon>Eukaryota</taxon>
        <taxon>Discoba</taxon>
        <taxon>Euglenozoa</taxon>
        <taxon>Kinetoplastea</taxon>
        <taxon>Metakinetoplastina</taxon>
        <taxon>Trypanosomatida</taxon>
        <taxon>Trypanosomatidae</taxon>
        <taxon>Strigomonadinae</taxon>
        <taxon>Angomonas</taxon>
    </lineage>
</organism>
<dbReference type="AlphaFoldDB" id="A0A7G2CRS9"/>
<reference evidence="1 2" key="1">
    <citation type="submission" date="2020-08" db="EMBL/GenBank/DDBJ databases">
        <authorList>
            <person name="Newling K."/>
            <person name="Davey J."/>
            <person name="Forrester S."/>
        </authorList>
    </citation>
    <scope>NUCLEOTIDE SEQUENCE [LARGE SCALE GENOMIC DNA]</scope>
    <source>
        <strain evidence="2">Crithidia deanei Carvalho (ATCC PRA-265)</strain>
    </source>
</reference>
<keyword evidence="1" id="KW-0548">Nucleotidyltransferase</keyword>
<dbReference type="GO" id="GO:0003964">
    <property type="term" value="F:RNA-directed DNA polymerase activity"/>
    <property type="evidence" value="ECO:0007669"/>
    <property type="project" value="UniProtKB-KW"/>
</dbReference>
<sequence>MNFMSKELNAVPKLKHVFFANDLALIPQGTNEEITETLQEGLNIIERWFKEHFMEVSASKTKYTLFGRYKQRLQLDGRVLDEDKVPKLLGVTLQSASGVRTHVNDIKQQARTRLQKLNAIAAHNWGPSKDVLRAFYMALVQSKLLYGAVAW</sequence>